<dbReference type="PANTHER" id="PTHR47584:SF14">
    <property type="entry name" value="L10-INTERACTING MYB DOMAIN-CONTAINING PROTEIN-LIKE"/>
    <property type="match status" value="1"/>
</dbReference>
<dbReference type="AlphaFoldDB" id="A0AAV2ED58"/>
<keyword evidence="2" id="KW-1185">Reference proteome</keyword>
<proteinExistence type="predicted"/>
<protein>
    <recommendedName>
        <fullName evidence="3">L10-interacting MYB domain-containing protein-like</fullName>
    </recommendedName>
</protein>
<dbReference type="EMBL" id="OZ034817">
    <property type="protein sequence ID" value="CAL1383627.1"/>
    <property type="molecule type" value="Genomic_DNA"/>
</dbReference>
<accession>A0AAV2ED58</accession>
<gene>
    <name evidence="1" type="ORF">LTRI10_LOCUS24889</name>
</gene>
<reference evidence="1 2" key="1">
    <citation type="submission" date="2024-04" db="EMBL/GenBank/DDBJ databases">
        <authorList>
            <person name="Fracassetti M."/>
        </authorList>
    </citation>
    <scope>NUCLEOTIDE SEQUENCE [LARGE SCALE GENOMIC DNA]</scope>
</reference>
<dbReference type="PANTHER" id="PTHR47584">
    <property type="match status" value="1"/>
</dbReference>
<evidence type="ECO:0008006" key="3">
    <source>
        <dbReference type="Google" id="ProtNLM"/>
    </source>
</evidence>
<organism evidence="1 2">
    <name type="scientific">Linum trigynum</name>
    <dbReference type="NCBI Taxonomy" id="586398"/>
    <lineage>
        <taxon>Eukaryota</taxon>
        <taxon>Viridiplantae</taxon>
        <taxon>Streptophyta</taxon>
        <taxon>Embryophyta</taxon>
        <taxon>Tracheophyta</taxon>
        <taxon>Spermatophyta</taxon>
        <taxon>Magnoliopsida</taxon>
        <taxon>eudicotyledons</taxon>
        <taxon>Gunneridae</taxon>
        <taxon>Pentapetalae</taxon>
        <taxon>rosids</taxon>
        <taxon>fabids</taxon>
        <taxon>Malpighiales</taxon>
        <taxon>Linaceae</taxon>
        <taxon>Linum</taxon>
    </lineage>
</organism>
<dbReference type="InterPro" id="IPR045026">
    <property type="entry name" value="LIMYB"/>
</dbReference>
<name>A0AAV2ED58_9ROSI</name>
<evidence type="ECO:0000313" key="1">
    <source>
        <dbReference type="EMBL" id="CAL1383627.1"/>
    </source>
</evidence>
<sequence length="221" mass="24906">MRRKHRVFTTIISETGVSYTTATGKIDGSDERWERWLRLDKVVGSIKKYGCPKYPKLCIIYGDTTATGNDALPSTQEIIDSSSEDQSKEVSESIMDKTTELANELKGKAKSKGKKRKAVRSTFSSTIEKAIVDMAEMAKMKNEMRMASQANSSIRGPLNEVTSPDKDLDIMTECMKVLDDLDVDADIFVKALDILHDQPLKRGLFLRMTEKRRMEWLGSLV</sequence>
<evidence type="ECO:0000313" key="2">
    <source>
        <dbReference type="Proteomes" id="UP001497516"/>
    </source>
</evidence>
<dbReference type="Proteomes" id="UP001497516">
    <property type="component" value="Chromosome 4"/>
</dbReference>